<dbReference type="Pfam" id="PF25917">
    <property type="entry name" value="BSH_RND"/>
    <property type="match status" value="1"/>
</dbReference>
<feature type="chain" id="PRO_5046554493" evidence="4">
    <location>
        <begin position="23"/>
        <end position="388"/>
    </location>
</feature>
<name>A0ABV3RP57_9RHOB</name>
<dbReference type="Gene3D" id="2.40.30.170">
    <property type="match status" value="1"/>
</dbReference>
<feature type="coiled-coil region" evidence="2">
    <location>
        <begin position="87"/>
        <end position="180"/>
    </location>
</feature>
<feature type="compositionally biased region" description="Low complexity" evidence="3">
    <location>
        <begin position="358"/>
        <end position="380"/>
    </location>
</feature>
<dbReference type="SUPFAM" id="SSF111369">
    <property type="entry name" value="HlyD-like secretion proteins"/>
    <property type="match status" value="1"/>
</dbReference>
<evidence type="ECO:0000256" key="2">
    <source>
        <dbReference type="SAM" id="Coils"/>
    </source>
</evidence>
<evidence type="ECO:0000313" key="7">
    <source>
        <dbReference type="EMBL" id="MEW9920139.1"/>
    </source>
</evidence>
<evidence type="ECO:0000256" key="3">
    <source>
        <dbReference type="SAM" id="MobiDB-lite"/>
    </source>
</evidence>
<keyword evidence="8" id="KW-1185">Reference proteome</keyword>
<dbReference type="Gene3D" id="1.10.287.470">
    <property type="entry name" value="Helix hairpin bin"/>
    <property type="match status" value="1"/>
</dbReference>
<dbReference type="Gene3D" id="2.40.50.100">
    <property type="match status" value="1"/>
</dbReference>
<dbReference type="Proteomes" id="UP001556098">
    <property type="component" value="Unassembled WGS sequence"/>
</dbReference>
<evidence type="ECO:0000259" key="5">
    <source>
        <dbReference type="Pfam" id="PF25917"/>
    </source>
</evidence>
<organism evidence="7 8">
    <name type="scientific">Sulfitobacter sediminis</name>
    <dbReference type="NCBI Taxonomy" id="3234186"/>
    <lineage>
        <taxon>Bacteria</taxon>
        <taxon>Pseudomonadati</taxon>
        <taxon>Pseudomonadota</taxon>
        <taxon>Alphaproteobacteria</taxon>
        <taxon>Rhodobacterales</taxon>
        <taxon>Roseobacteraceae</taxon>
        <taxon>Sulfitobacter</taxon>
    </lineage>
</organism>
<dbReference type="InterPro" id="IPR058625">
    <property type="entry name" value="MdtA-like_BSH"/>
</dbReference>
<evidence type="ECO:0000259" key="6">
    <source>
        <dbReference type="Pfam" id="PF25989"/>
    </source>
</evidence>
<accession>A0ABV3RP57</accession>
<feature type="region of interest" description="Disordered" evidence="3">
    <location>
        <begin position="349"/>
        <end position="388"/>
    </location>
</feature>
<protein>
    <submittedName>
        <fullName evidence="7">Efflux RND transporter periplasmic adaptor subunit</fullName>
    </submittedName>
</protein>
<gene>
    <name evidence="7" type="ORF">AB2B41_11020</name>
</gene>
<keyword evidence="4" id="KW-0732">Signal</keyword>
<evidence type="ECO:0000313" key="8">
    <source>
        <dbReference type="Proteomes" id="UP001556098"/>
    </source>
</evidence>
<dbReference type="NCBIfam" id="TIGR01730">
    <property type="entry name" value="RND_mfp"/>
    <property type="match status" value="1"/>
</dbReference>
<keyword evidence="2" id="KW-0175">Coiled coil</keyword>
<dbReference type="InterPro" id="IPR006143">
    <property type="entry name" value="RND_pump_MFP"/>
</dbReference>
<evidence type="ECO:0000256" key="4">
    <source>
        <dbReference type="SAM" id="SignalP"/>
    </source>
</evidence>
<proteinExistence type="inferred from homology"/>
<feature type="domain" description="YknX-like C-terminal permuted SH3-like" evidence="6">
    <location>
        <begin position="293"/>
        <end position="358"/>
    </location>
</feature>
<dbReference type="Gene3D" id="2.40.420.20">
    <property type="match status" value="1"/>
</dbReference>
<feature type="signal peptide" evidence="4">
    <location>
        <begin position="1"/>
        <end position="22"/>
    </location>
</feature>
<comment type="caution">
    <text evidence="7">The sequence shown here is derived from an EMBL/GenBank/DDBJ whole genome shotgun (WGS) entry which is preliminary data.</text>
</comment>
<dbReference type="PANTHER" id="PTHR30469:SF15">
    <property type="entry name" value="HLYD FAMILY OF SECRETION PROTEINS"/>
    <property type="match status" value="1"/>
</dbReference>
<sequence length="388" mass="40417">MPGRSIVALIISFCLVAGAALAQGRPAGVATALVETRTMSETVTVFGEVVTGRESAVAARVSGVAERVPLRVGDTVAEGDVLAQLDTELLKIEVDQAQAQIEIAEGAVAVAKAVLDRAQKALRRAETLRENSTIPEAQLDERSADYAAAIGGQQEAVARVRAAEAALRQAEYQLKNATIRAPFDAVVLQVTTERGQFISVGTQVATLLDQGAMEVEANVPARFIAALRPDLPVEARTDTGGQMRLELRAILPTEFSATRTRPVRFVIADPGTPVAVGQSVSLEVPVSAPREATVVPKDALVQSQGGWTVFVNAEGKAQPREVEIGAALEGGFEVLAGLSPGDEVVVRGNERLRPGQDIAPSGPAASSGGGQQIANGGSASDTPRRAQD</sequence>
<dbReference type="InterPro" id="IPR058637">
    <property type="entry name" value="YknX-like_C"/>
</dbReference>
<reference evidence="7 8" key="1">
    <citation type="submission" date="2024-07" db="EMBL/GenBank/DDBJ databases">
        <title>Marimonas sp.nov., isolated from tidal-flat sediment.</title>
        <authorList>
            <person name="Jayan J.N."/>
            <person name="Lee S.S."/>
        </authorList>
    </citation>
    <scope>NUCLEOTIDE SEQUENCE [LARGE SCALE GENOMIC DNA]</scope>
    <source>
        <strain evidence="7 8">MJW-29</strain>
    </source>
</reference>
<dbReference type="EMBL" id="JBFNXX010000007">
    <property type="protein sequence ID" value="MEW9920139.1"/>
    <property type="molecule type" value="Genomic_DNA"/>
</dbReference>
<evidence type="ECO:0000256" key="1">
    <source>
        <dbReference type="ARBA" id="ARBA00009477"/>
    </source>
</evidence>
<dbReference type="RefSeq" id="WP_367877844.1">
    <property type="nucleotide sequence ID" value="NZ_JBFNXX010000007.1"/>
</dbReference>
<dbReference type="PANTHER" id="PTHR30469">
    <property type="entry name" value="MULTIDRUG RESISTANCE PROTEIN MDTA"/>
    <property type="match status" value="1"/>
</dbReference>
<feature type="domain" description="Multidrug resistance protein MdtA-like barrel-sandwich hybrid" evidence="5">
    <location>
        <begin position="55"/>
        <end position="209"/>
    </location>
</feature>
<dbReference type="Pfam" id="PF25989">
    <property type="entry name" value="YknX_C"/>
    <property type="match status" value="1"/>
</dbReference>
<comment type="similarity">
    <text evidence="1">Belongs to the membrane fusion protein (MFP) (TC 8.A.1) family.</text>
</comment>